<dbReference type="PANTHER" id="PTHR21243">
    <property type="entry name" value="PROTEIN SCAI"/>
    <property type="match status" value="1"/>
</dbReference>
<dbReference type="Proteomes" id="UP001054889">
    <property type="component" value="Unassembled WGS sequence"/>
</dbReference>
<accession>A0AAV5CMF6</accession>
<evidence type="ECO:0000313" key="2">
    <source>
        <dbReference type="EMBL" id="GJM99420.1"/>
    </source>
</evidence>
<reference evidence="2" key="2">
    <citation type="submission" date="2021-12" db="EMBL/GenBank/DDBJ databases">
        <title>Resequencing data analysis of finger millet.</title>
        <authorList>
            <person name="Hatakeyama M."/>
            <person name="Aluri S."/>
            <person name="Balachadran M.T."/>
            <person name="Sivarajan S.R."/>
            <person name="Poveda L."/>
            <person name="Shimizu-Inatsugi R."/>
            <person name="Schlapbach R."/>
            <person name="Sreeman S.M."/>
            <person name="Shimizu K.K."/>
        </authorList>
    </citation>
    <scope>NUCLEOTIDE SEQUENCE</scope>
</reference>
<dbReference type="GO" id="GO:0003714">
    <property type="term" value="F:transcription corepressor activity"/>
    <property type="evidence" value="ECO:0007669"/>
    <property type="project" value="InterPro"/>
</dbReference>
<dbReference type="Pfam" id="PF12070">
    <property type="entry name" value="SCAI"/>
    <property type="match status" value="2"/>
</dbReference>
<dbReference type="GO" id="GO:0006351">
    <property type="term" value="P:DNA-templated transcription"/>
    <property type="evidence" value="ECO:0007669"/>
    <property type="project" value="InterPro"/>
</dbReference>
<feature type="region of interest" description="Disordered" evidence="1">
    <location>
        <begin position="1"/>
        <end position="26"/>
    </location>
</feature>
<dbReference type="EMBL" id="BQKI01000007">
    <property type="protein sequence ID" value="GJM99420.1"/>
    <property type="molecule type" value="Genomic_DNA"/>
</dbReference>
<proteinExistence type="predicted"/>
<feature type="compositionally biased region" description="Gly residues" evidence="1">
    <location>
        <begin position="11"/>
        <end position="26"/>
    </location>
</feature>
<name>A0AAV5CMF6_ELECO</name>
<evidence type="ECO:0008006" key="4">
    <source>
        <dbReference type="Google" id="ProtNLM"/>
    </source>
</evidence>
<organism evidence="2 3">
    <name type="scientific">Eleusine coracana subsp. coracana</name>
    <dbReference type="NCBI Taxonomy" id="191504"/>
    <lineage>
        <taxon>Eukaryota</taxon>
        <taxon>Viridiplantae</taxon>
        <taxon>Streptophyta</taxon>
        <taxon>Embryophyta</taxon>
        <taxon>Tracheophyta</taxon>
        <taxon>Spermatophyta</taxon>
        <taxon>Magnoliopsida</taxon>
        <taxon>Liliopsida</taxon>
        <taxon>Poales</taxon>
        <taxon>Poaceae</taxon>
        <taxon>PACMAD clade</taxon>
        <taxon>Chloridoideae</taxon>
        <taxon>Cynodonteae</taxon>
        <taxon>Eleusininae</taxon>
        <taxon>Eleusine</taxon>
    </lineage>
</organism>
<dbReference type="InterPro" id="IPR022709">
    <property type="entry name" value="SCAI"/>
</dbReference>
<reference evidence="2" key="1">
    <citation type="journal article" date="2018" name="DNA Res.">
        <title>Multiple hybrid de novo genome assembly of finger millet, an orphan allotetraploid crop.</title>
        <authorList>
            <person name="Hatakeyama M."/>
            <person name="Aluri S."/>
            <person name="Balachadran M.T."/>
            <person name="Sivarajan S.R."/>
            <person name="Patrignani A."/>
            <person name="Gruter S."/>
            <person name="Poveda L."/>
            <person name="Shimizu-Inatsugi R."/>
            <person name="Baeten J."/>
            <person name="Francoijs K.J."/>
            <person name="Nataraja K.N."/>
            <person name="Reddy Y.A.N."/>
            <person name="Phadnis S."/>
            <person name="Ravikumar R.L."/>
            <person name="Schlapbach R."/>
            <person name="Sreeman S.M."/>
            <person name="Shimizu K.K."/>
        </authorList>
    </citation>
    <scope>NUCLEOTIDE SEQUENCE</scope>
</reference>
<evidence type="ECO:0000313" key="3">
    <source>
        <dbReference type="Proteomes" id="UP001054889"/>
    </source>
</evidence>
<feature type="compositionally biased region" description="Low complexity" evidence="1">
    <location>
        <begin position="1"/>
        <end position="10"/>
    </location>
</feature>
<keyword evidence="3" id="KW-1185">Reference proteome</keyword>
<gene>
    <name evidence="2" type="primary">ga16516</name>
    <name evidence="2" type="ORF">PR202_ga16516</name>
</gene>
<protein>
    <recommendedName>
        <fullName evidence="4">Protein SCAI</fullName>
    </recommendedName>
</protein>
<dbReference type="AlphaFoldDB" id="A0AAV5CMF6"/>
<comment type="caution">
    <text evidence="2">The sequence shown here is derived from an EMBL/GenBank/DDBJ whole genome shotgun (WGS) entry which is preliminary data.</text>
</comment>
<sequence length="663" mass="74527">MASSPQQQGQAQGGSQGSGGGGGGGGGWSPEQFWLLLDKADRRFARVRDLPLIGRQEPDAFAKAFRIYTQLWRMQQEHRHRLVEAGLRRWQVGEIAARIAHLYYTQYQRTADTGHLSEAFVFYHAVLDRAYFHDAADHVTPAKHLRFLARFLLVALLLARRMDTAPRLAADIRALLDDSRKNLQVGGTIPHSTTNLVDLRTSKFNSESLNSCWLHYAGSRIQGWKHVIQEIARFLLADSPFMNMRPLRYSYAFDPPPDTLLTVPPSIKRRSLALSDAILCSYYHNEVKFTDITIDVFRMLQCLEWEPCGSFALNNGYSTQDESGQNHPNLLQDLRDAALPPNPLKTVLYRPSVTHFLTVLATKCEELPPNSMMLLYLSAAGEVRPAFGSETSEKVVSSYNKLDISTTGRTSSREDDEPGLVRLPRNRSVWFLTHLKHLGSNCIYPHDLIPFTRRPLFLVIDSSVSYAFKAGLFNLFSPPNSQVLKHRIAAGFGGDSTRQSGSQFTMFLTAPLQAFCFLIGNNGMDIDRDAYNKAEELLTLSLNEWATALVAYSSLHPVWVEVLGDPFLRRLLLRFMFCRATHSLFKPTNRKEEFLPTCMPPLPESVDSESMLSQSCVMRVACFFNAANQFSFAELTTWPEAETEEAVVKGVPVMAGDSNMGRS</sequence>
<evidence type="ECO:0000256" key="1">
    <source>
        <dbReference type="SAM" id="MobiDB-lite"/>
    </source>
</evidence>